<proteinExistence type="predicted"/>
<evidence type="ECO:0000313" key="2">
    <source>
        <dbReference type="Proteomes" id="UP001064048"/>
    </source>
</evidence>
<evidence type="ECO:0000313" key="1">
    <source>
        <dbReference type="EMBL" id="KAI8430005.1"/>
    </source>
</evidence>
<dbReference type="Proteomes" id="UP001064048">
    <property type="component" value="Chromosome Z"/>
</dbReference>
<organism evidence="1 2">
    <name type="scientific">Choristoneura fumiferana</name>
    <name type="common">Spruce budworm moth</name>
    <name type="synonym">Archips fumiferana</name>
    <dbReference type="NCBI Taxonomy" id="7141"/>
    <lineage>
        <taxon>Eukaryota</taxon>
        <taxon>Metazoa</taxon>
        <taxon>Ecdysozoa</taxon>
        <taxon>Arthropoda</taxon>
        <taxon>Hexapoda</taxon>
        <taxon>Insecta</taxon>
        <taxon>Pterygota</taxon>
        <taxon>Neoptera</taxon>
        <taxon>Endopterygota</taxon>
        <taxon>Lepidoptera</taxon>
        <taxon>Glossata</taxon>
        <taxon>Ditrysia</taxon>
        <taxon>Tortricoidea</taxon>
        <taxon>Tortricidae</taxon>
        <taxon>Tortricinae</taxon>
        <taxon>Choristoneura</taxon>
    </lineage>
</organism>
<comment type="caution">
    <text evidence="1">The sequence shown here is derived from an EMBL/GenBank/DDBJ whole genome shotgun (WGS) entry which is preliminary data.</text>
</comment>
<protein>
    <submittedName>
        <fullName evidence="1">Uncharacterized protein</fullName>
    </submittedName>
</protein>
<dbReference type="EMBL" id="CM046131">
    <property type="protein sequence ID" value="KAI8430005.1"/>
    <property type="molecule type" value="Genomic_DNA"/>
</dbReference>
<reference evidence="1 2" key="1">
    <citation type="journal article" date="2022" name="Genome Biol. Evol.">
        <title>The Spruce Budworm Genome: Reconstructing the Evolutionary History of Antifreeze Proteins.</title>
        <authorList>
            <person name="Beliveau C."/>
            <person name="Gagne P."/>
            <person name="Picq S."/>
            <person name="Vernygora O."/>
            <person name="Keeling C.I."/>
            <person name="Pinkney K."/>
            <person name="Doucet D."/>
            <person name="Wen F."/>
            <person name="Johnston J.S."/>
            <person name="Maaroufi H."/>
            <person name="Boyle B."/>
            <person name="Laroche J."/>
            <person name="Dewar K."/>
            <person name="Juretic N."/>
            <person name="Blackburn G."/>
            <person name="Nisole A."/>
            <person name="Brunet B."/>
            <person name="Brandao M."/>
            <person name="Lumley L."/>
            <person name="Duan J."/>
            <person name="Quan G."/>
            <person name="Lucarotti C.J."/>
            <person name="Roe A.D."/>
            <person name="Sperling F.A.H."/>
            <person name="Levesque R.C."/>
            <person name="Cusson M."/>
        </authorList>
    </citation>
    <scope>NUCLEOTIDE SEQUENCE [LARGE SCALE GENOMIC DNA]</scope>
    <source>
        <strain evidence="1">Glfc:IPQL:Cfum</strain>
    </source>
</reference>
<sequence>MLRTKKDVDQHVEGLLAKLSSKEFISRGYSIGRLYYEVGDNSSCRRYVEQYLNQNNNNAAAHALLGQALQKLGQKEKALEEFETSFTICPSQNSLVLNICEILADGEVDIDPGRAKYWCDKAETMFPKHPVTYQLREKLLSIANPDPEALVNLLNEELVVRPKDVLLHIRLLQFYLKNNKIQEAFTHSCNVEFGENNFTNNFDWYKTIEQILKSNPCNPNDWLFQLLFLTVTERMCFLNLTVNHSDSYSKIYETTHLLHVYDQAIDRVAKAGIDTSHLEFHKCLLHHHRSQFAFLAATFLLKSGKDRNWSDATMDAESLMLITWHSSVFDPTLKWVITAPEIQQNAARRWYRESSYRCSQAGHFLLANINDKSQAFLDRISQNISGMQWKTKLYGKIFSSKYHLDKIETSHMISSLFSAPTLRLPKRNEVERYDEEAQRAYGGSLHHFVWLLLNYHDYSQFKCTTFEMLPIQIRNDSNCGPESLCQLDVYAFLFCATLASNQVRSNKEPHKLSHKPKTLPANITEWLCTSAQRKWWDCAYKFSRNELGTEMTDIRATLSRGIEIVRCIDNHGLDPELLCQLGRIFSNKAKHATDVDEKRSWEMRAVLYFSSAIPLFEKTRSTILKSDKCLFEYVNTCLLPKETRSLLEECKLYVALHQLNDGEHEKAIKLLSNAKSAKALYYLGLTYKKMALEEINYHEDNLNDDVNSKSMTLLSKAQNYGYEALSKLRDPENKSNHSLHMETEELLREIEIHLSKINYVSASNEKHDKNSSEEYISLHGNEDVLTKNQSLFLRNFSSTPKRSSNVSNYRTPVSSQIIENRTDQQSFDRLESQISILQKRDAKMNDYMEQTKNMCEENREIGNQIISMMNSNMKSTTDQFAQLKISIDKVKDEIDECRNECKDVGELKKQIAQMKKDINNLKKSSSEQVEHELFNLDEEYRANDNPSTFAAQLPFSSQQVLPSFNQRIIPPFSVPPNPFQLYGQNLFNLYNHYSQFSQPQSVPGAPPIFDAARTQVNYPGVFPTTDQMYLDPTNLVQQTMPTAPSIPVIPTTVSVPASITSTLPVVTLPLATAATTTKTFTQNVDIKDMSRSLPANVVITSSDPLPTCTTTPTPILSVTIPAKHIKNIPHKYQIQMPATEPVPAFGFPTIGSKMNTAPASSNWNKTTVFKDVFPSVNASSTATDTISFSPNVSNTNVIDEDANISNDSHNKSRTLSERSNTYVDNYDPCPDFKPIIPLPAEVKVTTGEEDETVIFNARAKLYRFVDNQWKERGLGEMKLLKHNITGKVRVLMRREQIHKICANHLITSEMEIKPMKNETKAYFWVANDFAEETLILEKFSIRFKTAEIAHQFYEAFEKARLETTNTDKQSKVSEMSSAKDAPKTTSANYSSPAKTVVGGFTFTSTPAFKPVDDSKPLGKQQEITASPKVNIFSGLNLKTEPSSTSFSNWFSPSTNQKWNDPEKDETVNKANVSDSVEAYEPTGDFEPVVPLPALVDTKTGEEDEIILFEHRAKLLRFVASSKEWKERGLGNIKLLVNKDNVQKLRLLMRREQVMKVCCNHAVTKAMSFQKMPKRDQAVTWYAQDYSEGELTPELFCLRFKSIDECDRFIDAVKTAQSKLKDDSKAAKEEQNAAKQNSQVGDNIVNQVSSKWGDKFKPKEGSWECKECFIRNEQSAENCTACKNSRFSDAAVKESKSHVKNETKFIIGEPSQIPNNNKAPGSSITGFGDKFKPKQGSWECQSCLLRNEPNIEICTACKNSKQPGIAKSESKGVPNSEINFKFGIPNQSTAEPVSLSTAPVKSTWGDKFKPSAGTWECKICYVRNNSNVETCCSCNNSKEPSAVSKPAANIWPSSKFNFGIPPNSGADGQKNATTSIFDGTGFHKFNFGIPSDAQGQSNNLFSKEDKTPNISLTPKLGNQESVNNSTQFTETKPALLPTPQNPTESVTFDFVFKPKTQTKAKSPMKSSGNERGEESDDNEYASEDEGHHIEITPIIPMPDKVKVVTGEEDEEELYGHRAKLLKFDSGEWKERGIGVVKVLKHKVTGKLRVVMRREQIFKICLNHALTSDINYNLKDEKNWIFAANDFSEGELSTQSFCLKFKTKEIALEFKNAIDKAREGMNTVVQNKQKVENKDTEDVQFITETQSNPEEKKKAADLMLPENFYLYKDKDPCPGCRGCKDDNDTKPNVPKDIAQSPISNSKNPLATENAPIDLTPELKVPAVESLQVSKKEVNSNTDVTKNEKSILQKPKLFSIDTKSSVFNSPVFSASPSTTTTNIDQKTDPKSIFAAANIGVSINKFSFFNPSDNTNSAVNSKPSTDPSSTVKSIFDGETTQNKFSFFGNQPNQSLSSQTSIFSSTNAPNLFSNGSIWSVNTKTDFKTPSDLTTKTPGLGSGETLGFDTFSKQPELKFQTNPDFKWAGAGQQIFATTTQKEKPEAAKGKDTRNKNDEDADNVEDEEYDPHYEPIVPLPDKITVTTGEEDEEKLYGARCKLYRYNNSSEWKERGVGELKILYHPEKKTYRLLFRREQVYKAVLNMLLHPDLELLPMKNSDRAWTWAGHNFAESTAGESETLAVRFKTKDLADEFFNKVKDCVRILQAAAAQAIREKQEKKKENVADDQPKSMAHLRLPKHLQDSARADNEMAMSPAQYSQATSKAPESAEVSSVKSDDAESELYNREEESTTQFSCDCEATVTAGEAETSCAQAQVQLLYDRDMYSPKILVSNTANGELLAEMLLLDETEFQLNKGQNLTGEPES</sequence>
<accession>A0ACC0K0T9</accession>
<name>A0ACC0K0T9_CHOFU</name>
<gene>
    <name evidence="1" type="ORF">MSG28_000452</name>
</gene>
<keyword evidence="2" id="KW-1185">Reference proteome</keyword>